<organism evidence="2 3">
    <name type="scientific">Physocladia obscura</name>
    <dbReference type="NCBI Taxonomy" id="109957"/>
    <lineage>
        <taxon>Eukaryota</taxon>
        <taxon>Fungi</taxon>
        <taxon>Fungi incertae sedis</taxon>
        <taxon>Chytridiomycota</taxon>
        <taxon>Chytridiomycota incertae sedis</taxon>
        <taxon>Chytridiomycetes</taxon>
        <taxon>Chytridiales</taxon>
        <taxon>Chytriomycetaceae</taxon>
        <taxon>Physocladia</taxon>
    </lineage>
</organism>
<feature type="domain" description="TIR" evidence="1">
    <location>
        <begin position="21"/>
        <end position="122"/>
    </location>
</feature>
<accession>A0AAD5SQ65</accession>
<comment type="caution">
    <text evidence="2">The sequence shown here is derived from an EMBL/GenBank/DDBJ whole genome shotgun (WGS) entry which is preliminary data.</text>
</comment>
<feature type="non-terminal residue" evidence="2">
    <location>
        <position position="358"/>
    </location>
</feature>
<name>A0AAD5SQ65_9FUNG</name>
<dbReference type="Gene3D" id="3.40.50.10140">
    <property type="entry name" value="Toll/interleukin-1 receptor homology (TIR) domain"/>
    <property type="match status" value="1"/>
</dbReference>
<evidence type="ECO:0000313" key="2">
    <source>
        <dbReference type="EMBL" id="KAJ3093229.1"/>
    </source>
</evidence>
<dbReference type="AlphaFoldDB" id="A0AAD5SQ65"/>
<dbReference type="Pfam" id="PF13676">
    <property type="entry name" value="TIR_2"/>
    <property type="match status" value="1"/>
</dbReference>
<proteinExistence type="predicted"/>
<gene>
    <name evidence="2" type="ORF">HK100_006749</name>
</gene>
<dbReference type="InterPro" id="IPR000157">
    <property type="entry name" value="TIR_dom"/>
</dbReference>
<dbReference type="GO" id="GO:0007165">
    <property type="term" value="P:signal transduction"/>
    <property type="evidence" value="ECO:0007669"/>
    <property type="project" value="InterPro"/>
</dbReference>
<evidence type="ECO:0000313" key="3">
    <source>
        <dbReference type="Proteomes" id="UP001211907"/>
    </source>
</evidence>
<dbReference type="EMBL" id="JADGJH010003145">
    <property type="protein sequence ID" value="KAJ3093229.1"/>
    <property type="molecule type" value="Genomic_DNA"/>
</dbReference>
<dbReference type="Proteomes" id="UP001211907">
    <property type="component" value="Unassembled WGS sequence"/>
</dbReference>
<keyword evidence="3" id="KW-1185">Reference proteome</keyword>
<evidence type="ECO:0000259" key="1">
    <source>
        <dbReference type="Pfam" id="PF13676"/>
    </source>
</evidence>
<reference evidence="2" key="1">
    <citation type="submission" date="2020-05" db="EMBL/GenBank/DDBJ databases">
        <title>Phylogenomic resolution of chytrid fungi.</title>
        <authorList>
            <person name="Stajich J.E."/>
            <person name="Amses K."/>
            <person name="Simmons R."/>
            <person name="Seto K."/>
            <person name="Myers J."/>
            <person name="Bonds A."/>
            <person name="Quandt C.A."/>
            <person name="Barry K."/>
            <person name="Liu P."/>
            <person name="Grigoriev I."/>
            <person name="Longcore J.E."/>
            <person name="James T.Y."/>
        </authorList>
    </citation>
    <scope>NUCLEOTIDE SEQUENCE</scope>
    <source>
        <strain evidence="2">JEL0513</strain>
    </source>
</reference>
<protein>
    <recommendedName>
        <fullName evidence="1">TIR domain-containing protein</fullName>
    </recommendedName>
</protein>
<sequence>MDNAADEDAFRCALGHAAHSFFVSYRVAHDAAAAVSVAAAVAAAGRGQHAYLDRDCLVGGAAWAAGFVRGLEAARVVLPLLSPASLASLRPVRDNVVLEWELAVARMRRAECLVLPLLLSYPDAPFCCPPIASFPNLLHDHPGSPRARTLRQLVRDLLDLRCLTVRVSSVVDGKVSFDSDSVARIMQLHRMLTQMQEGTLLSSLVLTAAHARFLTDLDGSPFSLQLDQQPCPPTVLADILDWKNDLTCRILLVPDLSTDHVSADYSVAISTFLIEHNAFAGLVDCSSATNFKSVENKIISACGFADPRFGRLIAENNSTISDMTLLLSDYASKALMPDFVILFKNLNSQPTSFVAKML</sequence>
<dbReference type="SUPFAM" id="SSF52200">
    <property type="entry name" value="Toll/Interleukin receptor TIR domain"/>
    <property type="match status" value="1"/>
</dbReference>
<dbReference type="InterPro" id="IPR035897">
    <property type="entry name" value="Toll_tir_struct_dom_sf"/>
</dbReference>